<dbReference type="PROSITE" id="PS50181">
    <property type="entry name" value="FBOX"/>
    <property type="match status" value="1"/>
</dbReference>
<keyword evidence="3" id="KW-1185">Reference proteome</keyword>
<dbReference type="CDD" id="cd22157">
    <property type="entry name" value="F-box_AtFBW1-like"/>
    <property type="match status" value="1"/>
</dbReference>
<comment type="caution">
    <text evidence="2">The sequence shown here is derived from an EMBL/GenBank/DDBJ whole genome shotgun (WGS) entry which is preliminary data.</text>
</comment>
<dbReference type="NCBIfam" id="TIGR01640">
    <property type="entry name" value="F_box_assoc_1"/>
    <property type="match status" value="1"/>
</dbReference>
<dbReference type="PANTHER" id="PTHR31672:SF13">
    <property type="entry name" value="F-BOX PROTEIN CPR30-LIKE"/>
    <property type="match status" value="1"/>
</dbReference>
<dbReference type="EMBL" id="BTGU01000006">
    <property type="protein sequence ID" value="GMN36518.1"/>
    <property type="molecule type" value="Genomic_DNA"/>
</dbReference>
<organism evidence="2 3">
    <name type="scientific">Ficus carica</name>
    <name type="common">Common fig</name>
    <dbReference type="NCBI Taxonomy" id="3494"/>
    <lineage>
        <taxon>Eukaryota</taxon>
        <taxon>Viridiplantae</taxon>
        <taxon>Streptophyta</taxon>
        <taxon>Embryophyta</taxon>
        <taxon>Tracheophyta</taxon>
        <taxon>Spermatophyta</taxon>
        <taxon>Magnoliopsida</taxon>
        <taxon>eudicotyledons</taxon>
        <taxon>Gunneridae</taxon>
        <taxon>Pentapetalae</taxon>
        <taxon>rosids</taxon>
        <taxon>fabids</taxon>
        <taxon>Rosales</taxon>
        <taxon>Moraceae</taxon>
        <taxon>Ficeae</taxon>
        <taxon>Ficus</taxon>
    </lineage>
</organism>
<accession>A0AA88CVM6</accession>
<dbReference type="InterPro" id="IPR036047">
    <property type="entry name" value="F-box-like_dom_sf"/>
</dbReference>
<dbReference type="Pfam" id="PF00646">
    <property type="entry name" value="F-box"/>
    <property type="match status" value="1"/>
</dbReference>
<protein>
    <recommendedName>
        <fullName evidence="1">F-box domain-containing protein</fullName>
    </recommendedName>
</protein>
<dbReference type="SUPFAM" id="SSF81383">
    <property type="entry name" value="F-box domain"/>
    <property type="match status" value="1"/>
</dbReference>
<dbReference type="Gene3D" id="1.20.1280.50">
    <property type="match status" value="1"/>
</dbReference>
<evidence type="ECO:0000313" key="3">
    <source>
        <dbReference type="Proteomes" id="UP001187192"/>
    </source>
</evidence>
<gene>
    <name evidence="2" type="ORF">TIFTF001_006079</name>
</gene>
<name>A0AA88CVM6_FICCA</name>
<reference evidence="2" key="1">
    <citation type="submission" date="2023-07" db="EMBL/GenBank/DDBJ databases">
        <title>draft genome sequence of fig (Ficus carica).</title>
        <authorList>
            <person name="Takahashi T."/>
            <person name="Nishimura K."/>
        </authorList>
    </citation>
    <scope>NUCLEOTIDE SEQUENCE</scope>
</reference>
<dbReference type="Proteomes" id="UP001187192">
    <property type="component" value="Unassembled WGS sequence"/>
</dbReference>
<sequence length="403" mass="45703">MAKKTLPWEIIADILCRLPVKDLLRYRCASKPWCSLIDGPDFIKLHLNHSKQTNSNLAAVLCYKHKLFSVDLDPLGGGGAAVELNHRIEDVHGIQILGSCNGLLALSNWRGDVVLWNPSTRMYKNLPISNVDVSYDFLFGIKENLEMYGFGHDPINNDYKLVRTTVHVTGSHGDFDSDVKIYSSNANAWKMYKRNFPYCLSIKKWRWYGVFVGSALHWVVLRKPGFGFVHLILTFDLVTEEYHDQVPLPEYEMCRDYEFVDISLGVLGGSLCLVCNYINDPRLIALSFRVDVWVMRQYGVKESWNMMFSIEPTRAIGITFNFVTVVGYFKSYDEVILHLDNSGFMLYDLQKKKAKKLSNFRLPFAFGTQSCVGSLVGLNSGWSKGLEAGGTRNTTLMGSRGIV</sequence>
<dbReference type="InterPro" id="IPR017451">
    <property type="entry name" value="F-box-assoc_interact_dom"/>
</dbReference>
<evidence type="ECO:0000259" key="1">
    <source>
        <dbReference type="PROSITE" id="PS50181"/>
    </source>
</evidence>
<dbReference type="PANTHER" id="PTHR31672">
    <property type="entry name" value="BNACNNG10540D PROTEIN"/>
    <property type="match status" value="1"/>
</dbReference>
<dbReference type="InterPro" id="IPR001810">
    <property type="entry name" value="F-box_dom"/>
</dbReference>
<dbReference type="InterPro" id="IPR050796">
    <property type="entry name" value="SCF_F-box_component"/>
</dbReference>
<proteinExistence type="predicted"/>
<dbReference type="Pfam" id="PF07734">
    <property type="entry name" value="FBA_1"/>
    <property type="match status" value="1"/>
</dbReference>
<dbReference type="AlphaFoldDB" id="A0AA88CVM6"/>
<dbReference type="InterPro" id="IPR006527">
    <property type="entry name" value="F-box-assoc_dom_typ1"/>
</dbReference>
<dbReference type="SMART" id="SM00256">
    <property type="entry name" value="FBOX"/>
    <property type="match status" value="1"/>
</dbReference>
<evidence type="ECO:0000313" key="2">
    <source>
        <dbReference type="EMBL" id="GMN36518.1"/>
    </source>
</evidence>
<feature type="domain" description="F-box" evidence="1">
    <location>
        <begin position="1"/>
        <end position="45"/>
    </location>
</feature>